<keyword evidence="1" id="KW-0812">Transmembrane</keyword>
<evidence type="ECO:0000256" key="1">
    <source>
        <dbReference type="SAM" id="Phobius"/>
    </source>
</evidence>
<dbReference type="EMBL" id="BMJQ01000009">
    <property type="protein sequence ID" value="GGF27853.1"/>
    <property type="molecule type" value="Genomic_DNA"/>
</dbReference>
<keyword evidence="1" id="KW-0472">Membrane</keyword>
<keyword evidence="3" id="KW-1185">Reference proteome</keyword>
<feature type="transmembrane region" description="Helical" evidence="1">
    <location>
        <begin position="35"/>
        <end position="54"/>
    </location>
</feature>
<comment type="caution">
    <text evidence="2">The sequence shown here is derived from an EMBL/GenBank/DDBJ whole genome shotgun (WGS) entry which is preliminary data.</text>
</comment>
<accession>A0A8J2YVF7</accession>
<reference evidence="2" key="2">
    <citation type="submission" date="2020-09" db="EMBL/GenBank/DDBJ databases">
        <authorList>
            <person name="Sun Q."/>
            <person name="Zhou Y."/>
        </authorList>
    </citation>
    <scope>NUCLEOTIDE SEQUENCE</scope>
    <source>
        <strain evidence="2">CGMCC 1.15725</strain>
    </source>
</reference>
<keyword evidence="1" id="KW-1133">Transmembrane helix</keyword>
<reference evidence="2" key="1">
    <citation type="journal article" date="2014" name="Int. J. Syst. Evol. Microbiol.">
        <title>Complete genome sequence of Corynebacterium casei LMG S-19264T (=DSM 44701T), isolated from a smear-ripened cheese.</title>
        <authorList>
            <consortium name="US DOE Joint Genome Institute (JGI-PGF)"/>
            <person name="Walter F."/>
            <person name="Albersmeier A."/>
            <person name="Kalinowski J."/>
            <person name="Ruckert C."/>
        </authorList>
    </citation>
    <scope>NUCLEOTIDE SEQUENCE</scope>
    <source>
        <strain evidence="2">CGMCC 1.15725</strain>
    </source>
</reference>
<proteinExistence type="predicted"/>
<organism evidence="2 3">
    <name type="scientific">Aliidongia dinghuensis</name>
    <dbReference type="NCBI Taxonomy" id="1867774"/>
    <lineage>
        <taxon>Bacteria</taxon>
        <taxon>Pseudomonadati</taxon>
        <taxon>Pseudomonadota</taxon>
        <taxon>Alphaproteobacteria</taxon>
        <taxon>Rhodospirillales</taxon>
        <taxon>Dongiaceae</taxon>
        <taxon>Aliidongia</taxon>
    </lineage>
</organism>
<evidence type="ECO:0000313" key="3">
    <source>
        <dbReference type="Proteomes" id="UP000646365"/>
    </source>
</evidence>
<name>A0A8J2YVF7_9PROT</name>
<dbReference type="Proteomes" id="UP000646365">
    <property type="component" value="Unassembled WGS sequence"/>
</dbReference>
<evidence type="ECO:0000313" key="2">
    <source>
        <dbReference type="EMBL" id="GGF27853.1"/>
    </source>
</evidence>
<sequence length="55" mass="6063">MFAAGSHDAKRTALLWKDWLDLQADLRRWTRAERVSAGLIAVAFALLPATLALLA</sequence>
<gene>
    <name evidence="2" type="ORF">GCM10011611_37300</name>
</gene>
<protein>
    <submittedName>
        <fullName evidence="2">Uncharacterized protein</fullName>
    </submittedName>
</protein>
<dbReference type="AlphaFoldDB" id="A0A8J2YVF7"/>